<dbReference type="RefSeq" id="WP_268007413.1">
    <property type="nucleotide sequence ID" value="NZ_BSUT01000001.1"/>
</dbReference>
<gene>
    <name evidence="1" type="ORF">NZD89_09190</name>
</gene>
<dbReference type="EMBL" id="CP104067">
    <property type="protein sequence ID" value="WAH43533.1"/>
    <property type="molecule type" value="Genomic_DNA"/>
</dbReference>
<evidence type="ECO:0008006" key="3">
    <source>
        <dbReference type="Google" id="ProtNLM"/>
    </source>
</evidence>
<keyword evidence="2" id="KW-1185">Reference proteome</keyword>
<proteinExistence type="predicted"/>
<accession>A0ABY6ZLR2</accession>
<protein>
    <recommendedName>
        <fullName evidence="3">PARP-type domain-containing protein</fullName>
    </recommendedName>
</protein>
<sequence length="43" mass="5112">MKVCRVCGEDVDETEPHQLDFVSGWMYHVDCLLPESEKRRDEE</sequence>
<dbReference type="Proteomes" id="UP001164761">
    <property type="component" value="Chromosome"/>
</dbReference>
<evidence type="ECO:0000313" key="1">
    <source>
        <dbReference type="EMBL" id="WAH43533.1"/>
    </source>
</evidence>
<reference evidence="1" key="1">
    <citation type="submission" date="2022-08" db="EMBL/GenBank/DDBJ databases">
        <title>Alicyclobacillus fastidiosus DSM 17978, complete genome.</title>
        <authorList>
            <person name="Wang Q."/>
            <person name="Cai R."/>
            <person name="Wang Z."/>
        </authorList>
    </citation>
    <scope>NUCLEOTIDE SEQUENCE</scope>
    <source>
        <strain evidence="1">DSM 17978</strain>
    </source>
</reference>
<evidence type="ECO:0000313" key="2">
    <source>
        <dbReference type="Proteomes" id="UP001164761"/>
    </source>
</evidence>
<name>A0ABY6ZLR2_9BACL</name>
<organism evidence="1 2">
    <name type="scientific">Alicyclobacillus fastidiosus</name>
    <dbReference type="NCBI Taxonomy" id="392011"/>
    <lineage>
        <taxon>Bacteria</taxon>
        <taxon>Bacillati</taxon>
        <taxon>Bacillota</taxon>
        <taxon>Bacilli</taxon>
        <taxon>Bacillales</taxon>
        <taxon>Alicyclobacillaceae</taxon>
        <taxon>Alicyclobacillus</taxon>
    </lineage>
</organism>